<sequence length="270" mass="30626">MARVPDLFEDLKNCYSENEEYSSTIDHLSLNQKSFYDASYSLHHKDYMGQFMSLSAFETSKTSKFTFKESVVVVADNGKVLKKRRLSLDQHITDDDLEAIANNSEEGIIEPRSAPSYLLSNTSYRFMRIIKTQFILNDSLSQSIVRAPSDEYLTAAAINNLDDAVKFDMGAYRSRDDTKIPVTLRISNTQLFVCAQDEDQPVLLKEIPETPKTITGDDTNILFFWESHGSKNYFTSVAQPQLFIATKQDNLVHMARGLPSITDFQILESA</sequence>
<feature type="domain" description="Interleukin-1 propeptide" evidence="17">
    <location>
        <begin position="1"/>
        <end position="109"/>
    </location>
</feature>
<dbReference type="GO" id="GO:0019221">
    <property type="term" value="P:cytokine-mediated signaling pathway"/>
    <property type="evidence" value="ECO:0007669"/>
    <property type="project" value="Ensembl"/>
</dbReference>
<dbReference type="GO" id="GO:0046688">
    <property type="term" value="P:response to copper ion"/>
    <property type="evidence" value="ECO:0007669"/>
    <property type="project" value="Ensembl"/>
</dbReference>
<dbReference type="InterPro" id="IPR003502">
    <property type="entry name" value="IL-1_propep"/>
</dbReference>
<dbReference type="GO" id="GO:0008285">
    <property type="term" value="P:negative regulation of cell population proliferation"/>
    <property type="evidence" value="ECO:0007669"/>
    <property type="project" value="Ensembl"/>
</dbReference>
<evidence type="ECO:0000256" key="16">
    <source>
        <dbReference type="RuleBase" id="RU003753"/>
    </source>
</evidence>
<evidence type="ECO:0000256" key="9">
    <source>
        <dbReference type="ARBA" id="ARBA00022620"/>
    </source>
</evidence>
<dbReference type="Ensembl" id="ENSPSMT00000026912.1">
    <property type="protein sequence ID" value="ENSPSMP00000023168.1"/>
    <property type="gene ID" value="ENSPSMG00000016393.1"/>
</dbReference>
<comment type="subunit">
    <text evidence="15">Monomer. Interacts with TMED10; the interaction mediates the translocation from the cytoplasm into the ERGIC (endoplasmic reticulum-Golgi intermediate compartment) and thereby secretion. Interacts with IL1R1. Interacts with S100A13; this interaction is the first step in the export of IL1A, followed by direct translocation of this complex across the plasma membrane.</text>
</comment>
<name>A0A8C8ZWJ4_PROSS</name>
<dbReference type="GO" id="GO:0006955">
    <property type="term" value="P:immune response"/>
    <property type="evidence" value="ECO:0007669"/>
    <property type="project" value="InterPro"/>
</dbReference>
<dbReference type="PRINTS" id="PR01358">
    <property type="entry name" value="INTRLEUKIN1A"/>
</dbReference>
<dbReference type="SUPFAM" id="SSF50353">
    <property type="entry name" value="Cytokine"/>
    <property type="match status" value="1"/>
</dbReference>
<dbReference type="CDD" id="cd23295">
    <property type="entry name" value="beta-trefoil_IL1A"/>
    <property type="match status" value="1"/>
</dbReference>
<keyword evidence="7 16" id="KW-0964">Secreted</keyword>
<evidence type="ECO:0000256" key="15">
    <source>
        <dbReference type="ARBA" id="ARBA00034134"/>
    </source>
</evidence>
<accession>A0A8C8ZWJ4</accession>
<keyword evidence="12 16" id="KW-0395">Inflammatory response</keyword>
<dbReference type="GO" id="GO:0050714">
    <property type="term" value="P:positive regulation of protein secretion"/>
    <property type="evidence" value="ECO:0007669"/>
    <property type="project" value="Ensembl"/>
</dbReference>
<keyword evidence="11" id="KW-0325">Glycoprotein</keyword>
<dbReference type="InterPro" id="IPR008996">
    <property type="entry name" value="IL1/FGF"/>
</dbReference>
<dbReference type="Gene3D" id="2.80.10.50">
    <property type="match status" value="1"/>
</dbReference>
<evidence type="ECO:0000256" key="2">
    <source>
        <dbReference type="ARBA" id="ARBA00004496"/>
    </source>
</evidence>
<dbReference type="GO" id="GO:0034605">
    <property type="term" value="P:cellular response to heat"/>
    <property type="evidence" value="ECO:0007669"/>
    <property type="project" value="Ensembl"/>
</dbReference>
<keyword evidence="19" id="KW-1185">Reference proteome</keyword>
<dbReference type="AlphaFoldDB" id="A0A8C8ZWJ4"/>
<dbReference type="PANTHER" id="PTHR10078">
    <property type="entry name" value="INTERLEUKIN-1 FAMILY MEMBER"/>
    <property type="match status" value="1"/>
</dbReference>
<keyword evidence="5" id="KW-0963">Cytoplasm</keyword>
<dbReference type="PANTHER" id="PTHR10078:SF33">
    <property type="entry name" value="INTERLEUKIN-1 ALPHA"/>
    <property type="match status" value="1"/>
</dbReference>
<dbReference type="GO" id="GO:0045766">
    <property type="term" value="P:positive regulation of angiogenesis"/>
    <property type="evidence" value="ECO:0007669"/>
    <property type="project" value="Ensembl"/>
</dbReference>
<dbReference type="GO" id="GO:0045840">
    <property type="term" value="P:positive regulation of mitotic nuclear division"/>
    <property type="evidence" value="ECO:0007669"/>
    <property type="project" value="Ensembl"/>
</dbReference>
<dbReference type="GO" id="GO:0097192">
    <property type="term" value="P:extrinsic apoptotic signaling pathway in absence of ligand"/>
    <property type="evidence" value="ECO:0007669"/>
    <property type="project" value="Ensembl"/>
</dbReference>
<evidence type="ECO:0000256" key="1">
    <source>
        <dbReference type="ARBA" id="ARBA00004123"/>
    </source>
</evidence>
<dbReference type="GO" id="GO:0005615">
    <property type="term" value="C:extracellular space"/>
    <property type="evidence" value="ECO:0007669"/>
    <property type="project" value="UniProtKB-KW"/>
</dbReference>
<evidence type="ECO:0000256" key="4">
    <source>
        <dbReference type="ARBA" id="ARBA00010448"/>
    </source>
</evidence>
<dbReference type="GO" id="GO:0071222">
    <property type="term" value="P:cellular response to lipopolysaccharide"/>
    <property type="evidence" value="ECO:0007669"/>
    <property type="project" value="TreeGrafter"/>
</dbReference>
<evidence type="ECO:0000256" key="13">
    <source>
        <dbReference type="ARBA" id="ARBA00023242"/>
    </source>
</evidence>
<dbReference type="GO" id="GO:0005829">
    <property type="term" value="C:cytosol"/>
    <property type="evidence" value="ECO:0007669"/>
    <property type="project" value="UniProtKB-UniRule"/>
</dbReference>
<evidence type="ECO:0000256" key="7">
    <source>
        <dbReference type="ARBA" id="ARBA00022525"/>
    </source>
</evidence>
<evidence type="ECO:0000313" key="19">
    <source>
        <dbReference type="Proteomes" id="UP000694414"/>
    </source>
</evidence>
<dbReference type="GO" id="GO:0010575">
    <property type="term" value="P:positive regulation of vascular endothelial growth factor production"/>
    <property type="evidence" value="ECO:0007669"/>
    <property type="project" value="Ensembl"/>
</dbReference>
<evidence type="ECO:0000256" key="3">
    <source>
        <dbReference type="ARBA" id="ARBA00004613"/>
    </source>
</evidence>
<comment type="similarity">
    <text evidence="4 16">Belongs to the IL-1 family.</text>
</comment>
<dbReference type="Pfam" id="PF02394">
    <property type="entry name" value="IL1_propep"/>
    <property type="match status" value="1"/>
</dbReference>
<evidence type="ECO:0000256" key="6">
    <source>
        <dbReference type="ARBA" id="ARBA00022514"/>
    </source>
</evidence>
<dbReference type="GO" id="GO:0005507">
    <property type="term" value="F:copper ion binding"/>
    <property type="evidence" value="ECO:0007669"/>
    <property type="project" value="Ensembl"/>
</dbReference>
<dbReference type="Pfam" id="PF00340">
    <property type="entry name" value="IL1"/>
    <property type="match status" value="1"/>
</dbReference>
<organism evidence="18 19">
    <name type="scientific">Prolemur simus</name>
    <name type="common">Greater bamboo lemur</name>
    <name type="synonym">Hapalemur simus</name>
    <dbReference type="NCBI Taxonomy" id="1328070"/>
    <lineage>
        <taxon>Eukaryota</taxon>
        <taxon>Metazoa</taxon>
        <taxon>Chordata</taxon>
        <taxon>Craniata</taxon>
        <taxon>Vertebrata</taxon>
        <taxon>Euteleostomi</taxon>
        <taxon>Mammalia</taxon>
        <taxon>Eutheria</taxon>
        <taxon>Euarchontoglires</taxon>
        <taxon>Primates</taxon>
        <taxon>Strepsirrhini</taxon>
        <taxon>Lemuriformes</taxon>
        <taxon>Lemuridae</taxon>
        <taxon>Prolemur</taxon>
    </lineage>
</organism>
<evidence type="ECO:0000313" key="18">
    <source>
        <dbReference type="Ensembl" id="ENSPSMP00000023168.1"/>
    </source>
</evidence>
<keyword evidence="10" id="KW-0007">Acetylation</keyword>
<dbReference type="GO" id="GO:0005125">
    <property type="term" value="F:cytokine activity"/>
    <property type="evidence" value="ECO:0007669"/>
    <property type="project" value="UniProtKB-UniRule"/>
</dbReference>
<gene>
    <name evidence="18" type="primary">IL1A</name>
</gene>
<comment type="subcellular location">
    <subcellularLocation>
        <location evidence="2">Cytoplasm</location>
    </subcellularLocation>
    <subcellularLocation>
        <location evidence="1">Nucleus</location>
    </subcellularLocation>
    <subcellularLocation>
        <location evidence="3 16">Secreted</location>
    </subcellularLocation>
</comment>
<dbReference type="PRINTS" id="PR00264">
    <property type="entry name" value="INTERLEUKIN1"/>
</dbReference>
<dbReference type="InterPro" id="IPR000975">
    <property type="entry name" value="IL-1_fam"/>
</dbReference>
<dbReference type="GO" id="GO:0051781">
    <property type="term" value="P:positive regulation of cell division"/>
    <property type="evidence" value="ECO:0007669"/>
    <property type="project" value="UniProtKB-KW"/>
</dbReference>
<keyword evidence="6 16" id="KW-0202">Cytokine</keyword>
<dbReference type="FunFam" id="2.80.10.50:FF:000049">
    <property type="entry name" value="Interleukin-1 alpha"/>
    <property type="match status" value="1"/>
</dbReference>
<dbReference type="GO" id="GO:0035234">
    <property type="term" value="P:ectopic germ cell programmed cell death"/>
    <property type="evidence" value="ECO:0007669"/>
    <property type="project" value="Ensembl"/>
</dbReference>
<dbReference type="PROSITE" id="PS00253">
    <property type="entry name" value="INTERLEUKIN_1"/>
    <property type="match status" value="1"/>
</dbReference>
<keyword evidence="8" id="KW-0597">Phosphoprotein</keyword>
<keyword evidence="13" id="KW-0539">Nucleus</keyword>
<evidence type="ECO:0000256" key="14">
    <source>
        <dbReference type="ARBA" id="ARBA00023246"/>
    </source>
</evidence>
<dbReference type="GO" id="GO:0045944">
    <property type="term" value="P:positive regulation of transcription by RNA polymerase II"/>
    <property type="evidence" value="ECO:0007669"/>
    <property type="project" value="Ensembl"/>
</dbReference>
<dbReference type="GO" id="GO:0032743">
    <property type="term" value="P:positive regulation of interleukin-2 production"/>
    <property type="evidence" value="ECO:0007669"/>
    <property type="project" value="Ensembl"/>
</dbReference>
<evidence type="ECO:0000256" key="5">
    <source>
        <dbReference type="ARBA" id="ARBA00022490"/>
    </source>
</evidence>
<evidence type="ECO:0000259" key="17">
    <source>
        <dbReference type="Pfam" id="PF02394"/>
    </source>
</evidence>
<dbReference type="GO" id="GO:0002248">
    <property type="term" value="P:connective tissue replacement involved in inflammatory response wound healing"/>
    <property type="evidence" value="ECO:0007669"/>
    <property type="project" value="Ensembl"/>
</dbReference>
<dbReference type="GO" id="GO:0005149">
    <property type="term" value="F:interleukin-1 receptor binding"/>
    <property type="evidence" value="ECO:0007669"/>
    <property type="project" value="UniProtKB-UniRule"/>
</dbReference>
<protein>
    <recommendedName>
        <fullName evidence="16">Interleukin-1</fullName>
    </recommendedName>
</protein>
<dbReference type="GO" id="GO:0005634">
    <property type="term" value="C:nucleus"/>
    <property type="evidence" value="ECO:0007669"/>
    <property type="project" value="UniProtKB-SubCell"/>
</dbReference>
<keyword evidence="14 16" id="KW-0497">Mitogen</keyword>
<reference evidence="18" key="2">
    <citation type="submission" date="2025-09" db="UniProtKB">
        <authorList>
            <consortium name="Ensembl"/>
        </authorList>
    </citation>
    <scope>IDENTIFICATION</scope>
</reference>
<keyword evidence="9 16" id="KW-0666">Pyrogen</keyword>
<reference evidence="18" key="1">
    <citation type="submission" date="2025-08" db="UniProtKB">
        <authorList>
            <consortium name="Ensembl"/>
        </authorList>
    </citation>
    <scope>IDENTIFICATION</scope>
</reference>
<evidence type="ECO:0000256" key="11">
    <source>
        <dbReference type="ARBA" id="ARBA00023180"/>
    </source>
</evidence>
<dbReference type="GeneTree" id="ENSGT00390000013353"/>
<dbReference type="InterPro" id="IPR020877">
    <property type="entry name" value="IL-1_CS"/>
</dbReference>
<proteinExistence type="inferred from homology"/>
<dbReference type="GO" id="GO:0033092">
    <property type="term" value="P:positive regulation of immature T cell proliferation in thymus"/>
    <property type="evidence" value="ECO:0007669"/>
    <property type="project" value="TreeGrafter"/>
</dbReference>
<evidence type="ECO:0000256" key="10">
    <source>
        <dbReference type="ARBA" id="ARBA00022990"/>
    </source>
</evidence>
<dbReference type="InterPro" id="IPR003295">
    <property type="entry name" value="IL-1_alpha"/>
</dbReference>
<dbReference type="SMART" id="SM00125">
    <property type="entry name" value="IL1"/>
    <property type="match status" value="1"/>
</dbReference>
<dbReference type="PRINTS" id="PR01357">
    <property type="entry name" value="INTRLEUKN1AB"/>
</dbReference>
<evidence type="ECO:0000256" key="12">
    <source>
        <dbReference type="ARBA" id="ARBA00023198"/>
    </source>
</evidence>
<dbReference type="GO" id="GO:0001660">
    <property type="term" value="P:fever generation"/>
    <property type="evidence" value="ECO:0007669"/>
    <property type="project" value="UniProtKB-UniRule"/>
</dbReference>
<dbReference type="GO" id="GO:0006883">
    <property type="term" value="P:intracellular sodium ion homeostasis"/>
    <property type="evidence" value="ECO:0007669"/>
    <property type="project" value="Ensembl"/>
</dbReference>
<dbReference type="Proteomes" id="UP000694414">
    <property type="component" value="Unplaced"/>
</dbReference>
<evidence type="ECO:0000256" key="8">
    <source>
        <dbReference type="ARBA" id="ARBA00022553"/>
    </source>
</evidence>